<feature type="chain" id="PRO_5037726162" description="Lipoprotein" evidence="1">
    <location>
        <begin position="24"/>
        <end position="116"/>
    </location>
</feature>
<dbReference type="InterPro" id="IPR032258">
    <property type="entry name" value="DUF5061"/>
</dbReference>
<feature type="signal peptide" evidence="1">
    <location>
        <begin position="1"/>
        <end position="23"/>
    </location>
</feature>
<reference evidence="2" key="2">
    <citation type="submission" date="2021-09" db="EMBL/GenBank/DDBJ databases">
        <authorList>
            <person name="Gilroy R."/>
        </authorList>
    </citation>
    <scope>NUCLEOTIDE SEQUENCE</scope>
    <source>
        <strain evidence="2">ChiGjej2B2-19336</strain>
    </source>
</reference>
<dbReference type="PROSITE" id="PS51257">
    <property type="entry name" value="PROKAR_LIPOPROTEIN"/>
    <property type="match status" value="1"/>
</dbReference>
<name>A0A921AVS1_9BACT</name>
<dbReference type="Proteomes" id="UP000698963">
    <property type="component" value="Unassembled WGS sequence"/>
</dbReference>
<evidence type="ECO:0000313" key="2">
    <source>
        <dbReference type="EMBL" id="HJD96749.1"/>
    </source>
</evidence>
<gene>
    <name evidence="2" type="ORF">K8W16_03775</name>
</gene>
<reference evidence="2" key="1">
    <citation type="journal article" date="2021" name="PeerJ">
        <title>Extensive microbial diversity within the chicken gut microbiome revealed by metagenomics and culture.</title>
        <authorList>
            <person name="Gilroy R."/>
            <person name="Ravi A."/>
            <person name="Getino M."/>
            <person name="Pursley I."/>
            <person name="Horton D.L."/>
            <person name="Alikhan N.F."/>
            <person name="Baker D."/>
            <person name="Gharbi K."/>
            <person name="Hall N."/>
            <person name="Watson M."/>
            <person name="Adriaenssens E.M."/>
            <person name="Foster-Nyarko E."/>
            <person name="Jarju S."/>
            <person name="Secka A."/>
            <person name="Antonio M."/>
            <person name="Oren A."/>
            <person name="Chaudhuri R.R."/>
            <person name="La Ragione R."/>
            <person name="Hildebrand F."/>
            <person name="Pallen M.J."/>
        </authorList>
    </citation>
    <scope>NUCLEOTIDE SEQUENCE</scope>
    <source>
        <strain evidence="2">ChiGjej2B2-19336</strain>
    </source>
</reference>
<protein>
    <recommendedName>
        <fullName evidence="4">Lipoprotein</fullName>
    </recommendedName>
</protein>
<sequence>MRILPSLTALCLLLSGCVANPFADAPAPEVPMPETPLSPVAQFISMNNTGAHASIDDPAFGGLVDVMVEGSFTSATGRDCRRAVVSRPPHEAEIVILCRRGEGWELMPRVWGRGLD</sequence>
<dbReference type="Pfam" id="PF16587">
    <property type="entry name" value="DUF5061"/>
    <property type="match status" value="1"/>
</dbReference>
<dbReference type="RefSeq" id="WP_304121265.1">
    <property type="nucleotide sequence ID" value="NZ_DYZA01000069.1"/>
</dbReference>
<dbReference type="EMBL" id="DYZA01000069">
    <property type="protein sequence ID" value="HJD96749.1"/>
    <property type="molecule type" value="Genomic_DNA"/>
</dbReference>
<comment type="caution">
    <text evidence="2">The sequence shown here is derived from an EMBL/GenBank/DDBJ whole genome shotgun (WGS) entry which is preliminary data.</text>
</comment>
<keyword evidence="1" id="KW-0732">Signal</keyword>
<evidence type="ECO:0000313" key="3">
    <source>
        <dbReference type="Proteomes" id="UP000698963"/>
    </source>
</evidence>
<evidence type="ECO:0000256" key="1">
    <source>
        <dbReference type="SAM" id="SignalP"/>
    </source>
</evidence>
<proteinExistence type="predicted"/>
<dbReference type="AlphaFoldDB" id="A0A921AVS1"/>
<evidence type="ECO:0008006" key="4">
    <source>
        <dbReference type="Google" id="ProtNLM"/>
    </source>
</evidence>
<organism evidence="2 3">
    <name type="scientific">Mailhella massiliensis</name>
    <dbReference type="NCBI Taxonomy" id="1903261"/>
    <lineage>
        <taxon>Bacteria</taxon>
        <taxon>Pseudomonadati</taxon>
        <taxon>Thermodesulfobacteriota</taxon>
        <taxon>Desulfovibrionia</taxon>
        <taxon>Desulfovibrionales</taxon>
        <taxon>Desulfovibrionaceae</taxon>
        <taxon>Mailhella</taxon>
    </lineage>
</organism>
<accession>A0A921AVS1</accession>